<organism evidence="6">
    <name type="scientific">Oryza barthii</name>
    <dbReference type="NCBI Taxonomy" id="65489"/>
    <lineage>
        <taxon>Eukaryota</taxon>
        <taxon>Viridiplantae</taxon>
        <taxon>Streptophyta</taxon>
        <taxon>Embryophyta</taxon>
        <taxon>Tracheophyta</taxon>
        <taxon>Spermatophyta</taxon>
        <taxon>Magnoliopsida</taxon>
        <taxon>Liliopsida</taxon>
        <taxon>Poales</taxon>
        <taxon>Poaceae</taxon>
        <taxon>BOP clade</taxon>
        <taxon>Oryzoideae</taxon>
        <taxon>Oryzeae</taxon>
        <taxon>Oryzinae</taxon>
        <taxon>Oryza</taxon>
    </lineage>
</organism>
<dbReference type="STRING" id="65489.A0A0D3GJK8"/>
<dbReference type="InterPro" id="IPR005453">
    <property type="entry name" value="Allergen_Lolp2"/>
</dbReference>
<keyword evidence="4" id="KW-0732">Signal</keyword>
<evidence type="ECO:0000313" key="7">
    <source>
        <dbReference type="Proteomes" id="UP000026960"/>
    </source>
</evidence>
<sequence length="321" mass="34702">MASLSSFRLAVAMAALLVVGSCATEVTFKVGEGSSGKSLELVTNVAISEIKEKGGKDWVALKESSTNTWSLKSEAALKGPFSVRFLVKNGGYRVVDDVIPESFTAGSEYKSVVMDRMEAKPALRGAKLSFISYEVTFKVGEASSGKSLELVTNVAISKVEIKEKGSKDWVALKESSTNTWTIKSEAPHGQSKDNQSFTTGSEYKKTRKTTPTNNLSCKWPRCPPSGSCATELAFKVGEGSSDTRLITNVTISEVEVKEKGGKYWVGLKESSTNTWTLKSEALLKGPFSARFLVKNGSYHVIDNVIPESFTAGTEYKNGINL</sequence>
<dbReference type="Gramene" id="OBART06G23760.2">
    <property type="protein sequence ID" value="OBART06G23760.2"/>
    <property type="gene ID" value="OBART06G23760"/>
</dbReference>
<reference evidence="6" key="2">
    <citation type="submission" date="2015-03" db="UniProtKB">
        <authorList>
            <consortium name="EnsemblPlants"/>
        </authorList>
    </citation>
    <scope>IDENTIFICATION</scope>
</reference>
<feature type="domain" description="Expansin-like CBD" evidence="5">
    <location>
        <begin position="44"/>
        <end position="111"/>
    </location>
</feature>
<evidence type="ECO:0000313" key="6">
    <source>
        <dbReference type="EnsemblPlants" id="OBART06G23760.2"/>
    </source>
</evidence>
<dbReference type="PANTHER" id="PTHR31692">
    <property type="entry name" value="EXPANSIN-B3"/>
    <property type="match status" value="1"/>
</dbReference>
<feature type="signal peptide" evidence="4">
    <location>
        <begin position="1"/>
        <end position="23"/>
    </location>
</feature>
<dbReference type="PaxDb" id="65489-OBART06G23760.2"/>
<dbReference type="AlphaFoldDB" id="A0A0D3GJK8"/>
<reference evidence="6" key="1">
    <citation type="journal article" date="2009" name="Rice">
        <title>De Novo Next Generation Sequencing of Plant Genomes.</title>
        <authorList>
            <person name="Rounsley S."/>
            <person name="Marri P.R."/>
            <person name="Yu Y."/>
            <person name="He R."/>
            <person name="Sisneros N."/>
            <person name="Goicoechea J.L."/>
            <person name="Lee S.J."/>
            <person name="Angelova A."/>
            <person name="Kudrna D."/>
            <person name="Luo M."/>
            <person name="Affourtit J."/>
            <person name="Desany B."/>
            <person name="Knight J."/>
            <person name="Niazi F."/>
            <person name="Egholm M."/>
            <person name="Wing R.A."/>
        </authorList>
    </citation>
    <scope>NUCLEOTIDE SEQUENCE [LARGE SCALE GENOMIC DNA]</scope>
    <source>
        <strain evidence="6">cv. IRGC 105608</strain>
    </source>
</reference>
<feature type="region of interest" description="Disordered" evidence="3">
    <location>
        <begin position="181"/>
        <end position="214"/>
    </location>
</feature>
<dbReference type="Gene3D" id="2.60.40.760">
    <property type="entry name" value="Expansin, cellulose-binding-like domain"/>
    <property type="match status" value="3"/>
</dbReference>
<proteinExistence type="predicted"/>
<evidence type="ECO:0000256" key="1">
    <source>
        <dbReference type="ARBA" id="ARBA00004613"/>
    </source>
</evidence>
<dbReference type="InterPro" id="IPR036749">
    <property type="entry name" value="Expansin_CBD_sf"/>
</dbReference>
<feature type="compositionally biased region" description="Polar residues" evidence="3">
    <location>
        <begin position="192"/>
        <end position="201"/>
    </location>
</feature>
<dbReference type="PRINTS" id="PR01637">
    <property type="entry name" value="LOLP2ALLERGN"/>
</dbReference>
<dbReference type="GO" id="GO:0005576">
    <property type="term" value="C:extracellular region"/>
    <property type="evidence" value="ECO:0007669"/>
    <property type="project" value="UniProtKB-SubCell"/>
</dbReference>
<dbReference type="Pfam" id="PF01357">
    <property type="entry name" value="Expansin_C"/>
    <property type="match status" value="3"/>
</dbReference>
<evidence type="ECO:0000259" key="5">
    <source>
        <dbReference type="PROSITE" id="PS50843"/>
    </source>
</evidence>
<dbReference type="PANTHER" id="PTHR31692:SF13">
    <property type="entry name" value="OS04G0328900 PROTEIN"/>
    <property type="match status" value="1"/>
</dbReference>
<evidence type="ECO:0000256" key="4">
    <source>
        <dbReference type="SAM" id="SignalP"/>
    </source>
</evidence>
<keyword evidence="7" id="KW-1185">Reference proteome</keyword>
<accession>A0A0D3GJK8</accession>
<keyword evidence="2" id="KW-0964">Secreted</keyword>
<evidence type="ECO:0000256" key="3">
    <source>
        <dbReference type="SAM" id="MobiDB-lite"/>
    </source>
</evidence>
<protein>
    <recommendedName>
        <fullName evidence="5">Expansin-like CBD domain-containing protein</fullName>
    </recommendedName>
</protein>
<evidence type="ECO:0000256" key="2">
    <source>
        <dbReference type="ARBA" id="ARBA00022525"/>
    </source>
</evidence>
<dbReference type="Proteomes" id="UP000026960">
    <property type="component" value="Chromosome 6"/>
</dbReference>
<dbReference type="SUPFAM" id="SSF49590">
    <property type="entry name" value="PHL pollen allergen"/>
    <property type="match status" value="3"/>
</dbReference>
<name>A0A0D3GJK8_9ORYZ</name>
<dbReference type="EnsemblPlants" id="OBART06G23760.2">
    <property type="protein sequence ID" value="OBART06G23760.2"/>
    <property type="gene ID" value="OBART06G23760"/>
</dbReference>
<dbReference type="PROSITE" id="PS50843">
    <property type="entry name" value="EXPANSIN_CBD"/>
    <property type="match status" value="2"/>
</dbReference>
<feature type="domain" description="Expansin-like CBD" evidence="5">
    <location>
        <begin position="250"/>
        <end position="317"/>
    </location>
</feature>
<dbReference type="InterPro" id="IPR007117">
    <property type="entry name" value="Expansin_CBD"/>
</dbReference>
<comment type="subcellular location">
    <subcellularLocation>
        <location evidence="1">Secreted</location>
    </subcellularLocation>
</comment>
<feature type="chain" id="PRO_5002272597" description="Expansin-like CBD domain-containing protein" evidence="4">
    <location>
        <begin position="24"/>
        <end position="321"/>
    </location>
</feature>